<dbReference type="GO" id="GO:0032259">
    <property type="term" value="P:methylation"/>
    <property type="evidence" value="ECO:0007669"/>
    <property type="project" value="UniProtKB-KW"/>
</dbReference>
<name>A0A7C5YYL1_9CREN</name>
<reference evidence="9" key="1">
    <citation type="journal article" date="2020" name="mSystems">
        <title>Genome- and Community-Level Interaction Insights into Carbon Utilization and Element Cycling Functions of Hydrothermarchaeota in Hydrothermal Sediment.</title>
        <authorList>
            <person name="Zhou Z."/>
            <person name="Liu Y."/>
            <person name="Xu W."/>
            <person name="Pan J."/>
            <person name="Luo Z.H."/>
            <person name="Li M."/>
        </authorList>
    </citation>
    <scope>NUCLEOTIDE SEQUENCE [LARGE SCALE GENOMIC DNA]</scope>
    <source>
        <strain evidence="9">SpSt-1</strain>
        <strain evidence="8">SpSt-1121</strain>
    </source>
</reference>
<dbReference type="GO" id="GO:0003908">
    <property type="term" value="F:methylated-DNA-[protein]-cysteine S-methyltransferase activity"/>
    <property type="evidence" value="ECO:0007669"/>
    <property type="project" value="UniProtKB-EC"/>
</dbReference>
<dbReference type="CDD" id="cd06445">
    <property type="entry name" value="ATase"/>
    <property type="match status" value="1"/>
</dbReference>
<dbReference type="InterPro" id="IPR036217">
    <property type="entry name" value="MethylDNA_cys_MeTrfase_DNAb"/>
</dbReference>
<evidence type="ECO:0000313" key="8">
    <source>
        <dbReference type="EMBL" id="HHP82444.1"/>
    </source>
</evidence>
<evidence type="ECO:0000313" key="9">
    <source>
        <dbReference type="EMBL" id="HHR95720.1"/>
    </source>
</evidence>
<dbReference type="InterPro" id="IPR014048">
    <property type="entry name" value="MethylDNA_cys_MeTrfase_DNA-bd"/>
</dbReference>
<dbReference type="EMBL" id="DRUB01000048">
    <property type="protein sequence ID" value="HHR95720.1"/>
    <property type="molecule type" value="Genomic_DNA"/>
</dbReference>
<evidence type="ECO:0000259" key="7">
    <source>
        <dbReference type="Pfam" id="PF01035"/>
    </source>
</evidence>
<comment type="catalytic activity">
    <reaction evidence="1">
        <text>a 4-O-methyl-thymidine in DNA + L-cysteinyl-[protein] = a thymidine in DNA + S-methyl-L-cysteinyl-[protein]</text>
        <dbReference type="Rhea" id="RHEA:53428"/>
        <dbReference type="Rhea" id="RHEA-COMP:10131"/>
        <dbReference type="Rhea" id="RHEA-COMP:10132"/>
        <dbReference type="Rhea" id="RHEA-COMP:13555"/>
        <dbReference type="Rhea" id="RHEA-COMP:13556"/>
        <dbReference type="ChEBI" id="CHEBI:29950"/>
        <dbReference type="ChEBI" id="CHEBI:82612"/>
        <dbReference type="ChEBI" id="CHEBI:137386"/>
        <dbReference type="ChEBI" id="CHEBI:137387"/>
        <dbReference type="EC" id="2.1.1.63"/>
    </reaction>
</comment>
<keyword evidence="3" id="KW-0808">Transferase</keyword>
<comment type="caution">
    <text evidence="9">The sequence shown here is derived from an EMBL/GenBank/DDBJ whole genome shotgun (WGS) entry which is preliminary data.</text>
</comment>
<proteinExistence type="predicted"/>
<dbReference type="NCBIfam" id="TIGR00589">
    <property type="entry name" value="ogt"/>
    <property type="match status" value="1"/>
</dbReference>
<dbReference type="AlphaFoldDB" id="A0A7C5YYL1"/>
<protein>
    <submittedName>
        <fullName evidence="9">MGMT family protein</fullName>
    </submittedName>
</protein>
<evidence type="ECO:0000256" key="3">
    <source>
        <dbReference type="ARBA" id="ARBA00022679"/>
    </source>
</evidence>
<dbReference type="PANTHER" id="PTHR10815:SF13">
    <property type="entry name" value="METHYLATED-DNA--PROTEIN-CYSTEINE METHYLTRANSFERASE"/>
    <property type="match status" value="1"/>
</dbReference>
<evidence type="ECO:0000256" key="6">
    <source>
        <dbReference type="ARBA" id="ARBA00049348"/>
    </source>
</evidence>
<organism evidence="9">
    <name type="scientific">Ignisphaera aggregans</name>
    <dbReference type="NCBI Taxonomy" id="334771"/>
    <lineage>
        <taxon>Archaea</taxon>
        <taxon>Thermoproteota</taxon>
        <taxon>Thermoprotei</taxon>
        <taxon>Desulfurococcales</taxon>
        <taxon>Desulfurococcaceae</taxon>
        <taxon>Ignisphaera</taxon>
    </lineage>
</organism>
<evidence type="ECO:0000256" key="4">
    <source>
        <dbReference type="ARBA" id="ARBA00022763"/>
    </source>
</evidence>
<dbReference type="PANTHER" id="PTHR10815">
    <property type="entry name" value="METHYLATED-DNA--PROTEIN-CYSTEINE METHYLTRANSFERASE"/>
    <property type="match status" value="1"/>
</dbReference>
<dbReference type="Gene3D" id="1.10.10.10">
    <property type="entry name" value="Winged helix-like DNA-binding domain superfamily/Winged helix DNA-binding domain"/>
    <property type="match status" value="1"/>
</dbReference>
<feature type="domain" description="Methylated-DNA-[protein]-cysteine S-methyltransferase DNA binding" evidence="7">
    <location>
        <begin position="26"/>
        <end position="105"/>
    </location>
</feature>
<gene>
    <name evidence="9" type="ORF">ENL47_02600</name>
    <name evidence="8" type="ORF">ENM84_07255</name>
</gene>
<keyword evidence="2" id="KW-0489">Methyltransferase</keyword>
<dbReference type="SUPFAM" id="SSF46767">
    <property type="entry name" value="Methylated DNA-protein cysteine methyltransferase, C-terminal domain"/>
    <property type="match status" value="1"/>
</dbReference>
<keyword evidence="5" id="KW-0234">DNA repair</keyword>
<evidence type="ECO:0000256" key="5">
    <source>
        <dbReference type="ARBA" id="ARBA00023204"/>
    </source>
</evidence>
<dbReference type="Pfam" id="PF01035">
    <property type="entry name" value="DNA_binding_1"/>
    <property type="match status" value="1"/>
</dbReference>
<accession>A0A7C5YYL1</accession>
<dbReference type="EMBL" id="DRZI01000313">
    <property type="protein sequence ID" value="HHP82444.1"/>
    <property type="molecule type" value="Genomic_DNA"/>
</dbReference>
<dbReference type="InterPro" id="IPR036388">
    <property type="entry name" value="WH-like_DNA-bd_sf"/>
</dbReference>
<comment type="catalytic activity">
    <reaction evidence="6">
        <text>a 6-O-methyl-2'-deoxyguanosine in DNA + L-cysteinyl-[protein] = S-methyl-L-cysteinyl-[protein] + a 2'-deoxyguanosine in DNA</text>
        <dbReference type="Rhea" id="RHEA:24000"/>
        <dbReference type="Rhea" id="RHEA-COMP:10131"/>
        <dbReference type="Rhea" id="RHEA-COMP:10132"/>
        <dbReference type="Rhea" id="RHEA-COMP:11367"/>
        <dbReference type="Rhea" id="RHEA-COMP:11368"/>
        <dbReference type="ChEBI" id="CHEBI:29950"/>
        <dbReference type="ChEBI" id="CHEBI:82612"/>
        <dbReference type="ChEBI" id="CHEBI:85445"/>
        <dbReference type="ChEBI" id="CHEBI:85448"/>
        <dbReference type="EC" id="2.1.1.63"/>
    </reaction>
</comment>
<evidence type="ECO:0000256" key="1">
    <source>
        <dbReference type="ARBA" id="ARBA00001286"/>
    </source>
</evidence>
<keyword evidence="4" id="KW-0227">DNA damage</keyword>
<sequence>MTAALLVIELNKKNVTIRMATKNDLAEAIYILLQLIPMGCVTTYSDIAKVLRISPRYVARVLKKNKNIIAVPCHRVIRSDGKIGGYTINGKRIDYFKEKLLKLESLGNNICRFKLDL</sequence>
<evidence type="ECO:0000256" key="2">
    <source>
        <dbReference type="ARBA" id="ARBA00022603"/>
    </source>
</evidence>
<dbReference type="PROSITE" id="PS00374">
    <property type="entry name" value="MGMT"/>
    <property type="match status" value="1"/>
</dbReference>
<dbReference type="InterPro" id="IPR001497">
    <property type="entry name" value="MethylDNA_cys_MeTrfase_AS"/>
</dbReference>
<dbReference type="GO" id="GO:0006281">
    <property type="term" value="P:DNA repair"/>
    <property type="evidence" value="ECO:0007669"/>
    <property type="project" value="UniProtKB-KW"/>
</dbReference>